<reference evidence="2 3" key="1">
    <citation type="submission" date="2018-06" db="EMBL/GenBank/DDBJ databases">
        <authorList>
            <consortium name="Pathogen Informatics"/>
            <person name="Doyle S."/>
        </authorList>
    </citation>
    <scope>NUCLEOTIDE SEQUENCE [LARGE SCALE GENOMIC DNA]</scope>
    <source>
        <strain evidence="2 3">NCTC9149</strain>
    </source>
</reference>
<dbReference type="Proteomes" id="UP000254571">
    <property type="component" value="Unassembled WGS sequence"/>
</dbReference>
<dbReference type="EMBL" id="UGMX01000002">
    <property type="protein sequence ID" value="STW08978.1"/>
    <property type="molecule type" value="Genomic_DNA"/>
</dbReference>
<keyword evidence="1" id="KW-1133">Transmembrane helix</keyword>
<dbReference type="AlphaFoldDB" id="A0A7H4P963"/>
<proteinExistence type="predicted"/>
<keyword evidence="1" id="KW-0472">Membrane</keyword>
<sequence>MAVAKKTVQVQGSWGLLIGGLLFWMVALVGASQLALSKDAQIVFGVLAALAASVWCWRAARRAFGLARAGCEQMAAVANDADGAVLPALPAADFRCWLAKSGLVRGATRGGGPALA</sequence>
<feature type="transmembrane region" description="Helical" evidence="1">
    <location>
        <begin position="42"/>
        <end position="60"/>
    </location>
</feature>
<comment type="caution">
    <text evidence="2">The sequence shown here is derived from an EMBL/GenBank/DDBJ whole genome shotgun (WGS) entry which is preliminary data.</text>
</comment>
<organism evidence="2 3">
    <name type="scientific">Klebsiella grimontii</name>
    <dbReference type="NCBI Taxonomy" id="2058152"/>
    <lineage>
        <taxon>Bacteria</taxon>
        <taxon>Pseudomonadati</taxon>
        <taxon>Pseudomonadota</taxon>
        <taxon>Gammaproteobacteria</taxon>
        <taxon>Enterobacterales</taxon>
        <taxon>Enterobacteriaceae</taxon>
        <taxon>Klebsiella/Raoultella group</taxon>
        <taxon>Klebsiella</taxon>
    </lineage>
</organism>
<name>A0A7H4P963_9ENTR</name>
<evidence type="ECO:0000313" key="2">
    <source>
        <dbReference type="EMBL" id="STW08978.1"/>
    </source>
</evidence>
<accession>A0A7H4P963</accession>
<protein>
    <submittedName>
        <fullName evidence="2">Uncharacterized protein</fullName>
    </submittedName>
</protein>
<keyword evidence="1" id="KW-0812">Transmembrane</keyword>
<gene>
    <name evidence="2" type="ORF">NCTC9149_05451</name>
</gene>
<evidence type="ECO:0000313" key="3">
    <source>
        <dbReference type="Proteomes" id="UP000254571"/>
    </source>
</evidence>
<feature type="transmembrane region" description="Helical" evidence="1">
    <location>
        <begin position="12"/>
        <end position="36"/>
    </location>
</feature>
<evidence type="ECO:0000256" key="1">
    <source>
        <dbReference type="SAM" id="Phobius"/>
    </source>
</evidence>